<protein>
    <submittedName>
        <fullName evidence="3">Uncharacterized protein</fullName>
    </submittedName>
</protein>
<gene>
    <name evidence="3" type="ORF">RDB_LOCUS157255</name>
</gene>
<reference evidence="3" key="1">
    <citation type="submission" date="2021-01" db="EMBL/GenBank/DDBJ databases">
        <authorList>
            <person name="Kaushik A."/>
        </authorList>
    </citation>
    <scope>NUCLEOTIDE SEQUENCE</scope>
    <source>
        <strain evidence="3">AG1-1C</strain>
    </source>
</reference>
<keyword evidence="2" id="KW-0472">Membrane</keyword>
<evidence type="ECO:0000313" key="4">
    <source>
        <dbReference type="Proteomes" id="UP000663846"/>
    </source>
</evidence>
<feature type="region of interest" description="Disordered" evidence="1">
    <location>
        <begin position="645"/>
        <end position="674"/>
    </location>
</feature>
<feature type="transmembrane region" description="Helical" evidence="2">
    <location>
        <begin position="6"/>
        <end position="29"/>
    </location>
</feature>
<accession>A0A8H3BKX9</accession>
<name>A0A8H3BKX9_9AGAM</name>
<comment type="caution">
    <text evidence="3">The sequence shown here is derived from an EMBL/GenBank/DDBJ whole genome shotgun (WGS) entry which is preliminary data.</text>
</comment>
<feature type="region of interest" description="Disordered" evidence="1">
    <location>
        <begin position="894"/>
        <end position="915"/>
    </location>
</feature>
<dbReference type="EMBL" id="CAJMWS010000696">
    <property type="protein sequence ID" value="CAE6459316.1"/>
    <property type="molecule type" value="Genomic_DNA"/>
</dbReference>
<evidence type="ECO:0000256" key="1">
    <source>
        <dbReference type="SAM" id="MobiDB-lite"/>
    </source>
</evidence>
<feature type="region of interest" description="Disordered" evidence="1">
    <location>
        <begin position="437"/>
        <end position="457"/>
    </location>
</feature>
<keyword evidence="2" id="KW-0812">Transmembrane</keyword>
<feature type="compositionally biased region" description="Acidic residues" evidence="1">
    <location>
        <begin position="790"/>
        <end position="807"/>
    </location>
</feature>
<dbReference type="Proteomes" id="UP000663846">
    <property type="component" value="Unassembled WGS sequence"/>
</dbReference>
<feature type="region of interest" description="Disordered" evidence="1">
    <location>
        <begin position="849"/>
        <end position="869"/>
    </location>
</feature>
<feature type="region of interest" description="Disordered" evidence="1">
    <location>
        <begin position="542"/>
        <end position="616"/>
    </location>
</feature>
<feature type="compositionally biased region" description="Polar residues" evidence="1">
    <location>
        <begin position="143"/>
        <end position="156"/>
    </location>
</feature>
<evidence type="ECO:0000256" key="2">
    <source>
        <dbReference type="SAM" id="Phobius"/>
    </source>
</evidence>
<organism evidence="3 4">
    <name type="scientific">Rhizoctonia solani</name>
    <dbReference type="NCBI Taxonomy" id="456999"/>
    <lineage>
        <taxon>Eukaryota</taxon>
        <taxon>Fungi</taxon>
        <taxon>Dikarya</taxon>
        <taxon>Basidiomycota</taxon>
        <taxon>Agaricomycotina</taxon>
        <taxon>Agaricomycetes</taxon>
        <taxon>Cantharellales</taxon>
        <taxon>Ceratobasidiaceae</taxon>
        <taxon>Rhizoctonia</taxon>
    </lineage>
</organism>
<proteinExistence type="predicted"/>
<sequence length="1035" mass="111162">MSLDINTIIILITSMALVLEVLTVAAYVLQNGWTISKTRLRTYLGSDASKKFVPDAYNNTSASKVANATGKPQSESAQGLANLFPPLSGWKLGSPHGIRPPNYRFKLPRNPFARLAAWFFSWITTFVSKAGSSKHVIQNPETPVLDSANTKSTTSIHTRDNDSTNRRVKAQGATLTPSFSTSTFTLQGTKAQTPSNVSASVSFSKSKVTPLPIMIERTKPSVYNRERPSVSFHQLSQSSTPASNGVINQFKLLSSIGTQAEEASDSLSLGFSVTSQARVRVTRDPTLGVVTTSHKRIFTHTSGSTLPSQNSILAGPTVLDEKIPTVAEVKGFHQAISKDISNISSKTSAIIARSEPMHTAPKFDFGPTLLPLARPVVPLKRRLKAGANRVFRPTKRRRISRPEDDVIAPLFNRAATDTKATSPTDMLLVCNHTNNPTFNTTPPSSSTPPREPTPVTSTLNLITMPISGLKRERSELDISGVYKDISQDLTIADDIVLPKIISDTAYQEFELFILRPSLSPIQSHSSSLPRPTVPAKRRVLANFDQASQTKRKRIVGPAQTTPSPPQSHSTSPLTAPCPLLEQQGPTHTVSVSSTNGPSSSNPSPHISNEIKSEDLPSQASDLINRLAELTRGRTKTSAFIFDKSNTPSTNVQGLLRDASKSSSGKPGRPARVSCGPALPRNTVEEESSNVDMIVLEATADATMVSLEFDRSTSSWPAPSITSGTSEVLGMEVEAHSVGSEDVDMDPDLLMDGARSGLIQSQDWIANTEDQAVTTEFDPTTGYPTPMEETYVPDEPTEDADDSMDQEDQESVPAGVEPTMEFIGPTDPPQLIASLAQTFADMQVENADTNEARHQPGPEIGSMNEPRTTNQDVVSTQLPEPVTGLTQSMGGMQVSSAHGELEGQPETPNEPPTERVTDLARSLAGMQVGAPVDLEASQPTALDSMQPTTGPEYTEDPLEELIQGLITTHLPTIEVVPYEPEATNIGVNNTVAGSTGSDFISLCIDDDDDEGSNSEGEDGRTLMDAAAAAVAWISAL</sequence>
<dbReference type="AlphaFoldDB" id="A0A8H3BKX9"/>
<feature type="region of interest" description="Disordered" evidence="1">
    <location>
        <begin position="143"/>
        <end position="166"/>
    </location>
</feature>
<evidence type="ECO:0000313" key="3">
    <source>
        <dbReference type="EMBL" id="CAE6459316.1"/>
    </source>
</evidence>
<feature type="region of interest" description="Disordered" evidence="1">
    <location>
        <begin position="775"/>
        <end position="807"/>
    </location>
</feature>
<feature type="compositionally biased region" description="Low complexity" evidence="1">
    <location>
        <begin position="590"/>
        <end position="607"/>
    </location>
</feature>
<keyword evidence="2" id="KW-1133">Transmembrane helix</keyword>